<reference evidence="2 3" key="1">
    <citation type="submission" date="2024-09" db="EMBL/GenBank/DDBJ databases">
        <authorList>
            <person name="Sun Q."/>
            <person name="Mori K."/>
        </authorList>
    </citation>
    <scope>NUCLEOTIDE SEQUENCE [LARGE SCALE GENOMIC DNA]</scope>
    <source>
        <strain evidence="2 3">CCM 3426</strain>
    </source>
</reference>
<protein>
    <submittedName>
        <fullName evidence="2">Uncharacterized protein</fullName>
    </submittedName>
</protein>
<keyword evidence="1" id="KW-0812">Transmembrane</keyword>
<feature type="transmembrane region" description="Helical" evidence="1">
    <location>
        <begin position="147"/>
        <end position="166"/>
    </location>
</feature>
<gene>
    <name evidence="2" type="ORF">ACFFV7_38900</name>
</gene>
<keyword evidence="1" id="KW-0472">Membrane</keyword>
<comment type="caution">
    <text evidence="2">The sequence shown here is derived from an EMBL/GenBank/DDBJ whole genome shotgun (WGS) entry which is preliminary data.</text>
</comment>
<accession>A0ABV5IRM7</accession>
<dbReference type="EMBL" id="JBHMEI010000047">
    <property type="protein sequence ID" value="MFB9207211.1"/>
    <property type="molecule type" value="Genomic_DNA"/>
</dbReference>
<name>A0ABV5IRM7_9ACTN</name>
<proteinExistence type="predicted"/>
<keyword evidence="1" id="KW-1133">Transmembrane helix</keyword>
<dbReference type="RefSeq" id="WP_189654174.1">
    <property type="nucleotide sequence ID" value="NZ_BMRC01000061.1"/>
</dbReference>
<evidence type="ECO:0000256" key="1">
    <source>
        <dbReference type="SAM" id="Phobius"/>
    </source>
</evidence>
<dbReference type="Proteomes" id="UP001589647">
    <property type="component" value="Unassembled WGS sequence"/>
</dbReference>
<feature type="transmembrane region" description="Helical" evidence="1">
    <location>
        <begin position="107"/>
        <end position="127"/>
    </location>
</feature>
<evidence type="ECO:0000313" key="3">
    <source>
        <dbReference type="Proteomes" id="UP001589647"/>
    </source>
</evidence>
<keyword evidence="3" id="KW-1185">Reference proteome</keyword>
<feature type="transmembrane region" description="Helical" evidence="1">
    <location>
        <begin position="78"/>
        <end position="101"/>
    </location>
</feature>
<sequence>MADLGLLQAWGMWFDNIQVNQYTLYGVSVLALGRIGKVVSFFAGMTVILDIIGPDRIRQFAGTFKRFDPVRSLTLRKVGLLLSALGLLVAIVSLVSTMFRFGPAVDGIVAVLGYVVAVLTLMATPRIARGLARVLASGLESRSWERVIRWSAVMLLVLGFHFDLLAS</sequence>
<feature type="transmembrane region" description="Helical" evidence="1">
    <location>
        <begin position="38"/>
        <end position="57"/>
    </location>
</feature>
<evidence type="ECO:0000313" key="2">
    <source>
        <dbReference type="EMBL" id="MFB9207211.1"/>
    </source>
</evidence>
<organism evidence="2 3">
    <name type="scientific">Nonomuraea spiralis</name>
    <dbReference type="NCBI Taxonomy" id="46182"/>
    <lineage>
        <taxon>Bacteria</taxon>
        <taxon>Bacillati</taxon>
        <taxon>Actinomycetota</taxon>
        <taxon>Actinomycetes</taxon>
        <taxon>Streptosporangiales</taxon>
        <taxon>Streptosporangiaceae</taxon>
        <taxon>Nonomuraea</taxon>
    </lineage>
</organism>